<dbReference type="Pfam" id="PF03466">
    <property type="entry name" value="LysR_substrate"/>
    <property type="match status" value="1"/>
</dbReference>
<keyword evidence="4" id="KW-0804">Transcription</keyword>
<dbReference type="PANTHER" id="PTHR30537:SF35">
    <property type="entry name" value="TRANSCRIPTIONAL REGULATORY PROTEIN"/>
    <property type="match status" value="1"/>
</dbReference>
<keyword evidence="2" id="KW-0805">Transcription regulation</keyword>
<dbReference type="InterPro" id="IPR000847">
    <property type="entry name" value="LysR_HTH_N"/>
</dbReference>
<dbReference type="Pfam" id="PF00126">
    <property type="entry name" value="HTH_1"/>
    <property type="match status" value="1"/>
</dbReference>
<dbReference type="InterPro" id="IPR005119">
    <property type="entry name" value="LysR_subst-bd"/>
</dbReference>
<dbReference type="Gene3D" id="3.40.190.290">
    <property type="match status" value="1"/>
</dbReference>
<dbReference type="RefSeq" id="WP_272138196.1">
    <property type="nucleotide sequence ID" value="NZ_JAQLOI010000003.1"/>
</dbReference>
<dbReference type="SUPFAM" id="SSF53850">
    <property type="entry name" value="Periplasmic binding protein-like II"/>
    <property type="match status" value="1"/>
</dbReference>
<feature type="domain" description="HTH lysR-type" evidence="5">
    <location>
        <begin position="1"/>
        <end position="59"/>
    </location>
</feature>
<name>A0ABT4YTQ4_9VIBR</name>
<organism evidence="6 7">
    <name type="scientific">Vibrio algarum</name>
    <dbReference type="NCBI Taxonomy" id="3020714"/>
    <lineage>
        <taxon>Bacteria</taxon>
        <taxon>Pseudomonadati</taxon>
        <taxon>Pseudomonadota</taxon>
        <taxon>Gammaproteobacteria</taxon>
        <taxon>Vibrionales</taxon>
        <taxon>Vibrionaceae</taxon>
        <taxon>Vibrio</taxon>
    </lineage>
</organism>
<dbReference type="EMBL" id="JAQLOI010000003">
    <property type="protein sequence ID" value="MDB1124944.1"/>
    <property type="molecule type" value="Genomic_DNA"/>
</dbReference>
<proteinExistence type="inferred from homology"/>
<evidence type="ECO:0000313" key="6">
    <source>
        <dbReference type="EMBL" id="MDB1124944.1"/>
    </source>
</evidence>
<protein>
    <submittedName>
        <fullName evidence="6">LysR family transcriptional regulator</fullName>
    </submittedName>
</protein>
<dbReference type="InterPro" id="IPR036390">
    <property type="entry name" value="WH_DNA-bd_sf"/>
</dbReference>
<evidence type="ECO:0000313" key="7">
    <source>
        <dbReference type="Proteomes" id="UP001210678"/>
    </source>
</evidence>
<dbReference type="PROSITE" id="PS50931">
    <property type="entry name" value="HTH_LYSR"/>
    <property type="match status" value="1"/>
</dbReference>
<sequence>MDKVTAAKVFVDVAHTGSFTATSERLNMSRPMVTRYIEAMEAWLDARLLHRTTRKVSLTNIGAQCLDDVEQWVDAGDRMVSLIKPSNELSGSVRIATSMSFGHSRLMAAVSTFMNLHPKVAIDIDLQDSEADLVKSRIDLAIRIASAPDPSLTGKPIAKCHSALVASSDYLNQNSIIDNPEDLTRHQCLGYNHFERHVWHLVQGKKRESIEVNCRLTANEATALMQAAVHGAGIAMQPTYLVNPLIESGKLIQVLGNWQPLDLDIYVLYPSRKHLSPTVRALIDFFDDYFKENSWDVGC</sequence>
<gene>
    <name evidence="6" type="ORF">PGX00_15405</name>
</gene>
<dbReference type="Gene3D" id="1.10.10.10">
    <property type="entry name" value="Winged helix-like DNA-binding domain superfamily/Winged helix DNA-binding domain"/>
    <property type="match status" value="1"/>
</dbReference>
<dbReference type="PANTHER" id="PTHR30537">
    <property type="entry name" value="HTH-TYPE TRANSCRIPTIONAL REGULATOR"/>
    <property type="match status" value="1"/>
</dbReference>
<keyword evidence="3" id="KW-0238">DNA-binding</keyword>
<reference evidence="6 7" key="1">
    <citation type="submission" date="2023-01" db="EMBL/GenBank/DDBJ databases">
        <title>Vibrio sp. KJ40-1 sp.nov, isolated from marine algae.</title>
        <authorList>
            <person name="Butt M."/>
            <person name="Kim J.M.J."/>
            <person name="Jeon C.O.C."/>
        </authorList>
    </citation>
    <scope>NUCLEOTIDE SEQUENCE [LARGE SCALE GENOMIC DNA]</scope>
    <source>
        <strain evidence="6 7">KJ40-1</strain>
    </source>
</reference>
<accession>A0ABT4YTQ4</accession>
<evidence type="ECO:0000256" key="3">
    <source>
        <dbReference type="ARBA" id="ARBA00023125"/>
    </source>
</evidence>
<dbReference type="Proteomes" id="UP001210678">
    <property type="component" value="Unassembled WGS sequence"/>
</dbReference>
<comment type="caution">
    <text evidence="6">The sequence shown here is derived from an EMBL/GenBank/DDBJ whole genome shotgun (WGS) entry which is preliminary data.</text>
</comment>
<comment type="similarity">
    <text evidence="1">Belongs to the LysR transcriptional regulatory family.</text>
</comment>
<dbReference type="SUPFAM" id="SSF46785">
    <property type="entry name" value="Winged helix' DNA-binding domain"/>
    <property type="match status" value="1"/>
</dbReference>
<evidence type="ECO:0000256" key="1">
    <source>
        <dbReference type="ARBA" id="ARBA00009437"/>
    </source>
</evidence>
<evidence type="ECO:0000256" key="4">
    <source>
        <dbReference type="ARBA" id="ARBA00023163"/>
    </source>
</evidence>
<evidence type="ECO:0000259" key="5">
    <source>
        <dbReference type="PROSITE" id="PS50931"/>
    </source>
</evidence>
<evidence type="ECO:0000256" key="2">
    <source>
        <dbReference type="ARBA" id="ARBA00023015"/>
    </source>
</evidence>
<dbReference type="CDD" id="cd08422">
    <property type="entry name" value="PBP2_CrgA_like"/>
    <property type="match status" value="1"/>
</dbReference>
<dbReference type="InterPro" id="IPR036388">
    <property type="entry name" value="WH-like_DNA-bd_sf"/>
</dbReference>
<keyword evidence="7" id="KW-1185">Reference proteome</keyword>
<dbReference type="InterPro" id="IPR058163">
    <property type="entry name" value="LysR-type_TF_proteobact-type"/>
</dbReference>